<name>A0A830HWE8_9CHLO</name>
<feature type="domain" description="HotDog ACOT-type" evidence="4">
    <location>
        <begin position="216"/>
        <end position="337"/>
    </location>
</feature>
<dbReference type="InterPro" id="IPR006683">
    <property type="entry name" value="Thioestr_dom"/>
</dbReference>
<dbReference type="GO" id="GO:0052816">
    <property type="term" value="F:long-chain fatty acyl-CoA hydrolase activity"/>
    <property type="evidence" value="ECO:0007669"/>
    <property type="project" value="TreeGrafter"/>
</dbReference>
<dbReference type="GO" id="GO:0006637">
    <property type="term" value="P:acyl-CoA metabolic process"/>
    <property type="evidence" value="ECO:0007669"/>
    <property type="project" value="TreeGrafter"/>
</dbReference>
<dbReference type="CDD" id="cd03442">
    <property type="entry name" value="BFIT_BACH"/>
    <property type="match status" value="2"/>
</dbReference>
<dbReference type="GO" id="GO:0005829">
    <property type="term" value="C:cytosol"/>
    <property type="evidence" value="ECO:0007669"/>
    <property type="project" value="TreeGrafter"/>
</dbReference>
<dbReference type="SUPFAM" id="SSF54637">
    <property type="entry name" value="Thioesterase/thiol ester dehydrase-isomerase"/>
    <property type="match status" value="2"/>
</dbReference>
<dbReference type="InterPro" id="IPR029069">
    <property type="entry name" value="HotDog_dom_sf"/>
</dbReference>
<dbReference type="OrthoDB" id="3184331at2759"/>
<dbReference type="InterPro" id="IPR033120">
    <property type="entry name" value="HOTDOG_ACOT"/>
</dbReference>
<dbReference type="Gene3D" id="3.10.129.10">
    <property type="entry name" value="Hotdog Thioesterase"/>
    <property type="match status" value="2"/>
</dbReference>
<keyword evidence="6" id="KW-1185">Reference proteome</keyword>
<evidence type="ECO:0000313" key="5">
    <source>
        <dbReference type="EMBL" id="GHP10100.1"/>
    </source>
</evidence>
<dbReference type="PROSITE" id="PS51770">
    <property type="entry name" value="HOTDOG_ACOT"/>
    <property type="match status" value="2"/>
</dbReference>
<feature type="region of interest" description="Disordered" evidence="3">
    <location>
        <begin position="182"/>
        <end position="219"/>
    </location>
</feature>
<dbReference type="EMBL" id="BNJQ01000027">
    <property type="protein sequence ID" value="GHP10100.1"/>
    <property type="molecule type" value="Genomic_DNA"/>
</dbReference>
<dbReference type="PANTHER" id="PTHR11049">
    <property type="entry name" value="ACYL COENZYME A THIOESTER HYDROLASE"/>
    <property type="match status" value="1"/>
</dbReference>
<dbReference type="InterPro" id="IPR040170">
    <property type="entry name" value="Cytosol_ACT"/>
</dbReference>
<comment type="caution">
    <text evidence="5">The sequence shown here is derived from an EMBL/GenBank/DDBJ whole genome shotgun (WGS) entry which is preliminary data.</text>
</comment>
<dbReference type="AlphaFoldDB" id="A0A830HWE8"/>
<keyword evidence="1 5" id="KW-0378">Hydrolase</keyword>
<feature type="compositionally biased region" description="Basic and acidic residues" evidence="3">
    <location>
        <begin position="201"/>
        <end position="211"/>
    </location>
</feature>
<proteinExistence type="predicted"/>
<accession>A0A830HWE8</accession>
<dbReference type="Pfam" id="PF03061">
    <property type="entry name" value="4HBT"/>
    <property type="match status" value="2"/>
</dbReference>
<sequence>MPMTPTVMTTLMLPDHTNPAGNVHGGETMKLLEAAGYIAAARHMKNIPIAADTRPANAKWELRTARVESLHFIAPAFVGDVVTVEARVVFASPRSMAVGCRVMAETVSKGDAPRDTNTALLWYVCKLKGGGEDNDRDVAMVPAVVDDHDSATWSEMSSEAARLYADRKACVDSSHVDIREDDDETLGRDTSGLDLVGAMSGERHQRVDDQSARSPRSSKSELSALILPSHCGIDGVCRGGVVLKMMDEAAGVCAWRHSHCDNTVTAAVETMDFLKPARIGNLIRVEAVVAFASSRSIDVLVQAYVTSLEEDTSSGAVTEVENLVAQASFIYIALDADGNVVSVPAVQCETPADHRRYAKGMSNYEARKRKRKK</sequence>
<reference evidence="5" key="1">
    <citation type="submission" date="2020-10" db="EMBL/GenBank/DDBJ databases">
        <title>Unveiling of a novel bifunctional photoreceptor, Dualchrome1, isolated from a cosmopolitan green alga.</title>
        <authorList>
            <person name="Suzuki S."/>
            <person name="Kawachi M."/>
        </authorList>
    </citation>
    <scope>NUCLEOTIDE SEQUENCE</scope>
    <source>
        <strain evidence="5">NIES 2893</strain>
    </source>
</reference>
<gene>
    <name evidence="5" type="ORF">PPROV_000883300</name>
</gene>
<evidence type="ECO:0000259" key="4">
    <source>
        <dbReference type="PROSITE" id="PS51770"/>
    </source>
</evidence>
<feature type="active site" evidence="2">
    <location>
        <position position="18"/>
    </location>
</feature>
<feature type="domain" description="HotDog ACOT-type" evidence="4">
    <location>
        <begin position="2"/>
        <end position="129"/>
    </location>
</feature>
<dbReference type="Proteomes" id="UP000660262">
    <property type="component" value="Unassembled WGS sequence"/>
</dbReference>
<evidence type="ECO:0000256" key="1">
    <source>
        <dbReference type="ARBA" id="ARBA00022801"/>
    </source>
</evidence>
<organism evidence="5 6">
    <name type="scientific">Pycnococcus provasolii</name>
    <dbReference type="NCBI Taxonomy" id="41880"/>
    <lineage>
        <taxon>Eukaryota</taxon>
        <taxon>Viridiplantae</taxon>
        <taxon>Chlorophyta</taxon>
        <taxon>Pseudoscourfieldiophyceae</taxon>
        <taxon>Pseudoscourfieldiales</taxon>
        <taxon>Pycnococcaceae</taxon>
        <taxon>Pycnococcus</taxon>
    </lineage>
</organism>
<evidence type="ECO:0000313" key="6">
    <source>
        <dbReference type="Proteomes" id="UP000660262"/>
    </source>
</evidence>
<dbReference type="PANTHER" id="PTHR11049:SF24">
    <property type="entry name" value="CYTOSOLIC ACYL COENZYME A THIOESTER HYDROLASE"/>
    <property type="match status" value="1"/>
</dbReference>
<dbReference type="GO" id="GO:0009062">
    <property type="term" value="P:fatty acid catabolic process"/>
    <property type="evidence" value="ECO:0007669"/>
    <property type="project" value="TreeGrafter"/>
</dbReference>
<evidence type="ECO:0000256" key="3">
    <source>
        <dbReference type="SAM" id="MobiDB-lite"/>
    </source>
</evidence>
<feature type="active site" evidence="2">
    <location>
        <position position="247"/>
    </location>
</feature>
<protein>
    <submittedName>
        <fullName evidence="5">Cytosolic acyl coenzyme A thioester hydrolase</fullName>
    </submittedName>
</protein>
<evidence type="ECO:0000256" key="2">
    <source>
        <dbReference type="PIRSR" id="PIRSR640170-1"/>
    </source>
</evidence>